<feature type="region of interest" description="Disordered" evidence="2">
    <location>
        <begin position="196"/>
        <end position="218"/>
    </location>
</feature>
<feature type="compositionally biased region" description="Polar residues" evidence="2">
    <location>
        <begin position="202"/>
        <end position="218"/>
    </location>
</feature>
<gene>
    <name evidence="3" type="ORF">L486_08094</name>
</gene>
<evidence type="ECO:0000256" key="1">
    <source>
        <dbReference type="ARBA" id="ARBA00038476"/>
    </source>
</evidence>
<accession>A0A1B9IG62</accession>
<dbReference type="InterPro" id="IPR029069">
    <property type="entry name" value="HotDog_dom_sf"/>
</dbReference>
<organism evidence="3 4">
    <name type="scientific">Kwoniella mangroviensis CBS 10435</name>
    <dbReference type="NCBI Taxonomy" id="1331196"/>
    <lineage>
        <taxon>Eukaryota</taxon>
        <taxon>Fungi</taxon>
        <taxon>Dikarya</taxon>
        <taxon>Basidiomycota</taxon>
        <taxon>Agaricomycotina</taxon>
        <taxon>Tremellomycetes</taxon>
        <taxon>Tremellales</taxon>
        <taxon>Cryptococcaceae</taxon>
        <taxon>Kwoniella</taxon>
    </lineage>
</organism>
<keyword evidence="4" id="KW-1185">Reference proteome</keyword>
<dbReference type="OrthoDB" id="265761at2759"/>
<dbReference type="SUPFAM" id="SSF54637">
    <property type="entry name" value="Thioesterase/thiol ester dehydrase-isomerase"/>
    <property type="match status" value="1"/>
</dbReference>
<reference evidence="4" key="2">
    <citation type="submission" date="2013-12" db="EMBL/GenBank/DDBJ databases">
        <title>Evolution of pathogenesis and genome organization in the Tremellales.</title>
        <authorList>
            <person name="Cuomo C."/>
            <person name="Litvintseva A."/>
            <person name="Heitman J."/>
            <person name="Chen Y."/>
            <person name="Sun S."/>
            <person name="Springer D."/>
            <person name="Dromer F."/>
            <person name="Young S."/>
            <person name="Zeng Q."/>
            <person name="Chapman S."/>
            <person name="Gujja S."/>
            <person name="Saif S."/>
            <person name="Birren B."/>
        </authorList>
    </citation>
    <scope>NUCLEOTIDE SEQUENCE [LARGE SCALE GENOMIC DNA]</scope>
    <source>
        <strain evidence="4">CBS 10435</strain>
    </source>
</reference>
<sequence length="346" mass="39202">MNTILASLPSTLPGSLQALVAALKNNAISSLFSSIPKPIKYLIIATFVLHSPSWPFTWHFRIISSALKLELKELRMGRLKYINDWKRELDRVGGMKNLRYRYERLAWFDDCDYRLHLSNSAYAKNCDPAELYFGMNMFAPALKTGCFLALGARHFNYFKEIPVGAKYVIETRCGGWDEKWLYMVSEFIIYPKKRSTKDRSKPVSNGTTPISGTSTPIVNGNGGDIAKSKLEEIKKSWVSRRTHRDDGGVVCCLSVSEVCIKLGRITIPPRIAFWLTLQHPSKTEQDRAKAILMSKDHGVRFLKGGWRDEPNASTLGSDIYFEDKEDNWVNEGNGNMEMVVRGLSGF</sequence>
<reference evidence="3 4" key="1">
    <citation type="submission" date="2013-07" db="EMBL/GenBank/DDBJ databases">
        <title>The Genome Sequence of Kwoniella mangroviensis CBS10435.</title>
        <authorList>
            <consortium name="The Broad Institute Genome Sequencing Platform"/>
            <person name="Cuomo C."/>
            <person name="Litvintseva A."/>
            <person name="Chen Y."/>
            <person name="Heitman J."/>
            <person name="Sun S."/>
            <person name="Springer D."/>
            <person name="Dromer F."/>
            <person name="Young S.K."/>
            <person name="Zeng Q."/>
            <person name="Gargeya S."/>
            <person name="Fitzgerald M."/>
            <person name="Abouelleil A."/>
            <person name="Alvarado L."/>
            <person name="Berlin A.M."/>
            <person name="Chapman S.B."/>
            <person name="Dewar J."/>
            <person name="Goldberg J."/>
            <person name="Griggs A."/>
            <person name="Gujja S."/>
            <person name="Hansen M."/>
            <person name="Howarth C."/>
            <person name="Imamovic A."/>
            <person name="Larimer J."/>
            <person name="McCowan C."/>
            <person name="Murphy C."/>
            <person name="Pearson M."/>
            <person name="Priest M."/>
            <person name="Roberts A."/>
            <person name="Saif S."/>
            <person name="Shea T."/>
            <person name="Sykes S."/>
            <person name="Wortman J."/>
            <person name="Nusbaum C."/>
            <person name="Birren B."/>
        </authorList>
    </citation>
    <scope>NUCLEOTIDE SEQUENCE [LARGE SCALE GENOMIC DNA]</scope>
    <source>
        <strain evidence="3 4">CBS 10435</strain>
    </source>
</reference>
<protein>
    <recommendedName>
        <fullName evidence="5">Thioesterase</fullName>
    </recommendedName>
</protein>
<dbReference type="InterPro" id="IPR051490">
    <property type="entry name" value="THEM6_lcsJ_thioesterase"/>
</dbReference>
<name>A0A1B9IG62_9TREE</name>
<dbReference type="PANTHER" id="PTHR12475">
    <property type="match status" value="1"/>
</dbReference>
<proteinExistence type="inferred from homology"/>
<dbReference type="Proteomes" id="UP000092583">
    <property type="component" value="Unassembled WGS sequence"/>
</dbReference>
<comment type="similarity">
    <text evidence="1">Belongs to the lcsJ thioesterase family.</text>
</comment>
<evidence type="ECO:0008006" key="5">
    <source>
        <dbReference type="Google" id="ProtNLM"/>
    </source>
</evidence>
<dbReference type="Pfam" id="PF13279">
    <property type="entry name" value="4HBT_2"/>
    <property type="match status" value="1"/>
</dbReference>
<evidence type="ECO:0000313" key="3">
    <source>
        <dbReference type="EMBL" id="OCF54543.1"/>
    </source>
</evidence>
<dbReference type="EMBL" id="KI669470">
    <property type="protein sequence ID" value="OCF54543.1"/>
    <property type="molecule type" value="Genomic_DNA"/>
</dbReference>
<evidence type="ECO:0000313" key="4">
    <source>
        <dbReference type="Proteomes" id="UP000092583"/>
    </source>
</evidence>
<dbReference type="AlphaFoldDB" id="A0A1B9IG62"/>
<dbReference type="Gene3D" id="3.10.129.10">
    <property type="entry name" value="Hotdog Thioesterase"/>
    <property type="match status" value="1"/>
</dbReference>
<evidence type="ECO:0000256" key="2">
    <source>
        <dbReference type="SAM" id="MobiDB-lite"/>
    </source>
</evidence>
<dbReference type="PANTHER" id="PTHR12475:SF4">
    <property type="entry name" value="PROTEIN THEM6"/>
    <property type="match status" value="1"/>
</dbReference>